<feature type="non-terminal residue" evidence="1">
    <location>
        <position position="95"/>
    </location>
</feature>
<reference evidence="1 2" key="1">
    <citation type="submission" date="2021-12" db="EMBL/GenBank/DDBJ databases">
        <title>Antimicrobial susceptibility of Lactobacillus delbrueckii subsp. lactis obtained from milk products and other habitats.</title>
        <authorList>
            <person name="Shani N."/>
        </authorList>
    </citation>
    <scope>NUCLEOTIDE SEQUENCE [LARGE SCALE GENOMIC DNA]</scope>
    <source>
        <strain evidence="1 2">CIRM BIA 266</strain>
    </source>
</reference>
<protein>
    <submittedName>
        <fullName evidence="1">Transposase</fullName>
    </submittedName>
</protein>
<comment type="caution">
    <text evidence="1">The sequence shown here is derived from an EMBL/GenBank/DDBJ whole genome shotgun (WGS) entry which is preliminary data.</text>
</comment>
<name>A0ABD4SF02_9LACO</name>
<proteinExistence type="predicted"/>
<dbReference type="Proteomes" id="UP001320314">
    <property type="component" value="Unassembled WGS sequence"/>
</dbReference>
<organism evidence="1 2">
    <name type="scientific">Lactobacillus delbrueckii subsp. allosunkii</name>
    <dbReference type="NCBI Taxonomy" id="1050107"/>
    <lineage>
        <taxon>Bacteria</taxon>
        <taxon>Bacillati</taxon>
        <taxon>Bacillota</taxon>
        <taxon>Bacilli</taxon>
        <taxon>Lactobacillales</taxon>
        <taxon>Lactobacillaceae</taxon>
        <taxon>Lactobacillus</taxon>
    </lineage>
</organism>
<gene>
    <name evidence="1" type="ORF">LOB39_10520</name>
</gene>
<feature type="non-terminal residue" evidence="1">
    <location>
        <position position="1"/>
    </location>
</feature>
<dbReference type="AlphaFoldDB" id="A0ABD4SF02"/>
<accession>A0ABD4SF02</accession>
<sequence length="95" mass="11295">TDKQIKQAHSYLRRITYRYHYRARKSGKLGSSMKCDLNWAFEGNTFSFSSDVLRKQFSVEMTSPWSYPRTGDITVVLDRIKQRLEVHKLISSKRY</sequence>
<dbReference type="EMBL" id="JAJNUD010000098">
    <property type="protein sequence ID" value="MCD5518904.1"/>
    <property type="molecule type" value="Genomic_DNA"/>
</dbReference>
<evidence type="ECO:0000313" key="2">
    <source>
        <dbReference type="Proteomes" id="UP001320314"/>
    </source>
</evidence>
<evidence type="ECO:0000313" key="1">
    <source>
        <dbReference type="EMBL" id="MCD5518904.1"/>
    </source>
</evidence>